<dbReference type="Proteomes" id="UP000634136">
    <property type="component" value="Unassembled WGS sequence"/>
</dbReference>
<evidence type="ECO:0000313" key="1">
    <source>
        <dbReference type="EMBL" id="KAF7821463.1"/>
    </source>
</evidence>
<accession>A0A834WHW3</accession>
<dbReference type="EMBL" id="JAAIUW010000008">
    <property type="protein sequence ID" value="KAF7821463.1"/>
    <property type="molecule type" value="Genomic_DNA"/>
</dbReference>
<organism evidence="1 2">
    <name type="scientific">Senna tora</name>
    <dbReference type="NCBI Taxonomy" id="362788"/>
    <lineage>
        <taxon>Eukaryota</taxon>
        <taxon>Viridiplantae</taxon>
        <taxon>Streptophyta</taxon>
        <taxon>Embryophyta</taxon>
        <taxon>Tracheophyta</taxon>
        <taxon>Spermatophyta</taxon>
        <taxon>Magnoliopsida</taxon>
        <taxon>eudicotyledons</taxon>
        <taxon>Gunneridae</taxon>
        <taxon>Pentapetalae</taxon>
        <taxon>rosids</taxon>
        <taxon>fabids</taxon>
        <taxon>Fabales</taxon>
        <taxon>Fabaceae</taxon>
        <taxon>Caesalpinioideae</taxon>
        <taxon>Cassia clade</taxon>
        <taxon>Senna</taxon>
    </lineage>
</organism>
<sequence>MCICSDKMTPMTQGSLPRSFKAIQVSRPTVDHVYRCPSKIIESWVKFSSMENLMCICSDKMIPMTQGSLPSFKAI</sequence>
<reference evidence="1" key="1">
    <citation type="submission" date="2020-09" db="EMBL/GenBank/DDBJ databases">
        <title>Genome-Enabled Discovery of Anthraquinone Biosynthesis in Senna tora.</title>
        <authorList>
            <person name="Kang S.-H."/>
            <person name="Pandey R.P."/>
            <person name="Lee C.-M."/>
            <person name="Sim J.-S."/>
            <person name="Jeong J.-T."/>
            <person name="Choi B.-S."/>
            <person name="Jung M."/>
            <person name="Ginzburg D."/>
            <person name="Zhao K."/>
            <person name="Won S.Y."/>
            <person name="Oh T.-J."/>
            <person name="Yu Y."/>
            <person name="Kim N.-H."/>
            <person name="Lee O.R."/>
            <person name="Lee T.-H."/>
            <person name="Bashyal P."/>
            <person name="Kim T.-S."/>
            <person name="Lee W.-H."/>
            <person name="Kawkins C."/>
            <person name="Kim C.-K."/>
            <person name="Kim J.S."/>
            <person name="Ahn B.O."/>
            <person name="Rhee S.Y."/>
            <person name="Sohng J.K."/>
        </authorList>
    </citation>
    <scope>NUCLEOTIDE SEQUENCE</scope>
    <source>
        <tissue evidence="1">Leaf</tissue>
    </source>
</reference>
<protein>
    <submittedName>
        <fullName evidence="1">Uncharacterized protein</fullName>
    </submittedName>
</protein>
<evidence type="ECO:0000313" key="2">
    <source>
        <dbReference type="Proteomes" id="UP000634136"/>
    </source>
</evidence>
<keyword evidence="2" id="KW-1185">Reference proteome</keyword>
<gene>
    <name evidence="1" type="ORF">G2W53_026918</name>
</gene>
<dbReference type="AlphaFoldDB" id="A0A834WHW3"/>
<proteinExistence type="predicted"/>
<comment type="caution">
    <text evidence="1">The sequence shown here is derived from an EMBL/GenBank/DDBJ whole genome shotgun (WGS) entry which is preliminary data.</text>
</comment>
<name>A0A834WHW3_9FABA</name>